<accession>A0ABU8Q1S7</accession>
<keyword evidence="4" id="KW-1185">Reference proteome</keyword>
<dbReference type="RefSeq" id="WP_204991307.1">
    <property type="nucleotide sequence ID" value="NZ_JBBGZA010000001.1"/>
</dbReference>
<sequence length="208" mass="22025">MRALCLAAAVLAAPVASAQTAAPPATGSTAVDPARRAAAERTVALLVPQGVYARMMREQYPRMMEAMLTSMGGISAEDAGGSAPGSILDAARAKDPAFDERMRIMTKVMGDELAPIMTQVEPQVRAGLASAFARRFTVAQLADMNAFFATPSGKAFADNFLSLFADPDMLREMSKTTPLLMRAMPQIMKKVEAATAHLPPPPKPESAD</sequence>
<keyword evidence="1" id="KW-0732">Signal</keyword>
<gene>
    <name evidence="3" type="ORF">WH159_03940</name>
</gene>
<evidence type="ECO:0000313" key="3">
    <source>
        <dbReference type="EMBL" id="MEJ5093695.1"/>
    </source>
</evidence>
<dbReference type="Proteomes" id="UP001380365">
    <property type="component" value="Unassembled WGS sequence"/>
</dbReference>
<evidence type="ECO:0000313" key="4">
    <source>
        <dbReference type="Proteomes" id="UP001380365"/>
    </source>
</evidence>
<dbReference type="InterPro" id="IPR018637">
    <property type="entry name" value="DUF2059"/>
</dbReference>
<dbReference type="EMBL" id="JBBGZA010000001">
    <property type="protein sequence ID" value="MEJ5093695.1"/>
    <property type="molecule type" value="Genomic_DNA"/>
</dbReference>
<evidence type="ECO:0000256" key="1">
    <source>
        <dbReference type="SAM" id="SignalP"/>
    </source>
</evidence>
<feature type="signal peptide" evidence="1">
    <location>
        <begin position="1"/>
        <end position="18"/>
    </location>
</feature>
<feature type="chain" id="PRO_5046985184" evidence="1">
    <location>
        <begin position="19"/>
        <end position="208"/>
    </location>
</feature>
<name>A0ABU8Q1S7_9SPHN</name>
<reference evidence="3 4" key="1">
    <citation type="submission" date="2023-12" db="EMBL/GenBank/DDBJ databases">
        <title>Gut-associated functions are favored during microbiome assembly across C. elegans life.</title>
        <authorList>
            <person name="Zimmermann J."/>
        </authorList>
    </citation>
    <scope>NUCLEOTIDE SEQUENCE [LARGE SCALE GENOMIC DNA]</scope>
    <source>
        <strain evidence="3 4">JUb134</strain>
    </source>
</reference>
<comment type="caution">
    <text evidence="3">The sequence shown here is derived from an EMBL/GenBank/DDBJ whole genome shotgun (WGS) entry which is preliminary data.</text>
</comment>
<evidence type="ECO:0000259" key="2">
    <source>
        <dbReference type="Pfam" id="PF09832"/>
    </source>
</evidence>
<feature type="domain" description="DUF2059" evidence="2">
    <location>
        <begin position="125"/>
        <end position="159"/>
    </location>
</feature>
<proteinExistence type="predicted"/>
<organism evidence="3 4">
    <name type="scientific">Sphingomonas molluscorum</name>
    <dbReference type="NCBI Taxonomy" id="418184"/>
    <lineage>
        <taxon>Bacteria</taxon>
        <taxon>Pseudomonadati</taxon>
        <taxon>Pseudomonadota</taxon>
        <taxon>Alphaproteobacteria</taxon>
        <taxon>Sphingomonadales</taxon>
        <taxon>Sphingomonadaceae</taxon>
        <taxon>Sphingomonas</taxon>
    </lineage>
</organism>
<protein>
    <submittedName>
        <fullName evidence="3">DUF2059 domain-containing protein</fullName>
    </submittedName>
</protein>
<dbReference type="Pfam" id="PF09832">
    <property type="entry name" value="DUF2059"/>
    <property type="match status" value="1"/>
</dbReference>